<dbReference type="Proteomes" id="UP000009183">
    <property type="component" value="Chromosome 15"/>
</dbReference>
<gene>
    <name evidence="1" type="ordered locus">VIT_15s0045g00350</name>
</gene>
<reference evidence="2" key="1">
    <citation type="journal article" date="2007" name="Nature">
        <title>The grapevine genome sequence suggests ancestral hexaploidization in major angiosperm phyla.</title>
        <authorList>
            <consortium name="The French-Italian Public Consortium for Grapevine Genome Characterization."/>
            <person name="Jaillon O."/>
            <person name="Aury J.-M."/>
            <person name="Noel B."/>
            <person name="Policriti A."/>
            <person name="Clepet C."/>
            <person name="Casagrande A."/>
            <person name="Choisne N."/>
            <person name="Aubourg S."/>
            <person name="Vitulo N."/>
            <person name="Jubin C."/>
            <person name="Vezzi A."/>
            <person name="Legeai F."/>
            <person name="Hugueney P."/>
            <person name="Dasilva C."/>
            <person name="Horner D."/>
            <person name="Mica E."/>
            <person name="Jublot D."/>
            <person name="Poulain J."/>
            <person name="Bruyere C."/>
            <person name="Billault A."/>
            <person name="Segurens B."/>
            <person name="Gouyvenoux M."/>
            <person name="Ugarte E."/>
            <person name="Cattonaro F."/>
            <person name="Anthouard V."/>
            <person name="Vico V."/>
            <person name="Del Fabbro C."/>
            <person name="Alaux M."/>
            <person name="Di Gaspero G."/>
            <person name="Dumas V."/>
            <person name="Felice N."/>
            <person name="Paillard S."/>
            <person name="Juman I."/>
            <person name="Moroldo M."/>
            <person name="Scalabrin S."/>
            <person name="Canaguier A."/>
            <person name="Le Clainche I."/>
            <person name="Malacrida G."/>
            <person name="Durand E."/>
            <person name="Pesole G."/>
            <person name="Laucou V."/>
            <person name="Chatelet P."/>
            <person name="Merdinoglu D."/>
            <person name="Delledonne M."/>
            <person name="Pezzotti M."/>
            <person name="Lecharny A."/>
            <person name="Scarpelli C."/>
            <person name="Artiguenave F."/>
            <person name="Pe M.E."/>
            <person name="Valle G."/>
            <person name="Morgante M."/>
            <person name="Caboche M."/>
            <person name="Adam-Blondon A.-F."/>
            <person name="Weissenbach J."/>
            <person name="Quetier F."/>
            <person name="Wincker P."/>
        </authorList>
    </citation>
    <scope>NUCLEOTIDE SEQUENCE [LARGE SCALE GENOMIC DNA]</scope>
    <source>
        <strain evidence="2">cv. Pinot noir / PN40024</strain>
    </source>
</reference>
<organism evidence="1 2">
    <name type="scientific">Vitis vinifera</name>
    <name type="common">Grape</name>
    <dbReference type="NCBI Taxonomy" id="29760"/>
    <lineage>
        <taxon>Eukaryota</taxon>
        <taxon>Viridiplantae</taxon>
        <taxon>Streptophyta</taxon>
        <taxon>Embryophyta</taxon>
        <taxon>Tracheophyta</taxon>
        <taxon>Spermatophyta</taxon>
        <taxon>Magnoliopsida</taxon>
        <taxon>eudicotyledons</taxon>
        <taxon>Gunneridae</taxon>
        <taxon>Pentapetalae</taxon>
        <taxon>rosids</taxon>
        <taxon>Vitales</taxon>
        <taxon>Vitaceae</taxon>
        <taxon>Viteae</taxon>
        <taxon>Vitis</taxon>
    </lineage>
</organism>
<evidence type="ECO:0000313" key="2">
    <source>
        <dbReference type="Proteomes" id="UP000009183"/>
    </source>
</evidence>
<proteinExistence type="predicted"/>
<dbReference type="PaxDb" id="29760-VIT_15s0045g00350.t01"/>
<dbReference type="AlphaFoldDB" id="F6I1D3"/>
<accession>F6I1D3</accession>
<sequence>MGSDLNHNKPTSELKALGVRQVWFDLMLEIVQALYGIEEGIFRGLWVDSSLSYSKGKKPGSGPRPLDVGTIGMMGHRSPCRPQTQKAVFRYLLSDDTTLSVQANYSH</sequence>
<keyword evidence="2" id="KW-1185">Reference proteome</keyword>
<dbReference type="EMBL" id="FN596510">
    <property type="protein sequence ID" value="CCB60750.1"/>
    <property type="molecule type" value="Genomic_DNA"/>
</dbReference>
<dbReference type="HOGENOM" id="CLU_2214801_0_0_1"/>
<name>F6I1D3_VITVI</name>
<dbReference type="InParanoid" id="F6I1D3"/>
<evidence type="ECO:0000313" key="1">
    <source>
        <dbReference type="EMBL" id="CCB60750.1"/>
    </source>
</evidence>
<protein>
    <submittedName>
        <fullName evidence="1">Uncharacterized protein</fullName>
    </submittedName>
</protein>